<dbReference type="GO" id="GO:0003729">
    <property type="term" value="F:mRNA binding"/>
    <property type="evidence" value="ECO:0007669"/>
    <property type="project" value="TreeGrafter"/>
</dbReference>
<sequence length="143" mass="16771">MNKTFLSSHNFFFKKWYLINAENQILGRFASQIIKILVGKHKLTYSPFLPSNTRLIIINAKKICISGNKLYKKKYFHYSGYPSGLHFKTFFELQSFQSEKLIRTTILGMLPKTLLGRKMIKQLYIYSGNKHYHSAQFPKALIL</sequence>
<dbReference type="HAMAP" id="MF_01366">
    <property type="entry name" value="Ribosomal_uL13"/>
    <property type="match status" value="1"/>
</dbReference>
<dbReference type="InterPro" id="IPR023563">
    <property type="entry name" value="Ribosomal_uL13_CS"/>
</dbReference>
<dbReference type="InterPro" id="IPR005822">
    <property type="entry name" value="Ribosomal_uL13"/>
</dbReference>
<dbReference type="PANTHER" id="PTHR11545">
    <property type="entry name" value="RIBOSOMAL PROTEIN L13"/>
    <property type="match status" value="1"/>
</dbReference>
<geneLocation type="plastid" evidence="5"/>
<evidence type="ECO:0000256" key="3">
    <source>
        <dbReference type="ARBA" id="ARBA00023274"/>
    </source>
</evidence>
<name>A0A7G1MRM7_9STRA</name>
<keyword evidence="5" id="KW-0934">Plastid</keyword>
<dbReference type="GO" id="GO:0017148">
    <property type="term" value="P:negative regulation of translation"/>
    <property type="evidence" value="ECO:0007669"/>
    <property type="project" value="TreeGrafter"/>
</dbReference>
<dbReference type="CDD" id="cd00392">
    <property type="entry name" value="Ribosomal_L13"/>
    <property type="match status" value="1"/>
</dbReference>
<proteinExistence type="inferred from homology"/>
<dbReference type="InterPro" id="IPR005823">
    <property type="entry name" value="Ribosomal_uL13_bac-type"/>
</dbReference>
<evidence type="ECO:0000313" key="5">
    <source>
        <dbReference type="EMBL" id="BCL05878.1"/>
    </source>
</evidence>
<keyword evidence="2 4" id="KW-0689">Ribosomal protein</keyword>
<organism evidence="5">
    <name type="scientific">Pteridomonas sp. YPF1301</name>
    <dbReference type="NCBI Taxonomy" id="2766739"/>
    <lineage>
        <taxon>Eukaryota</taxon>
        <taxon>Sar</taxon>
        <taxon>Stramenopiles</taxon>
        <taxon>Ochrophyta</taxon>
        <taxon>Dictyochophyceae</taxon>
        <taxon>Pedinellales</taxon>
        <taxon>Pteridomonas</taxon>
    </lineage>
</organism>
<dbReference type="PROSITE" id="PS00783">
    <property type="entry name" value="RIBOSOMAL_L13"/>
    <property type="match status" value="1"/>
</dbReference>
<comment type="similarity">
    <text evidence="1 4">Belongs to the universal ribosomal protein uL13 family.</text>
</comment>
<dbReference type="Pfam" id="PF00572">
    <property type="entry name" value="Ribosomal_L13"/>
    <property type="match status" value="1"/>
</dbReference>
<dbReference type="PIRSF" id="PIRSF002181">
    <property type="entry name" value="Ribosomal_L13"/>
    <property type="match status" value="1"/>
</dbReference>
<reference evidence="5" key="1">
    <citation type="submission" date="2020-09" db="EMBL/GenBank/DDBJ databases">
        <title>Highly reduced plastid genomes of the non-photosynthetic dictyochophyceans Pteridomonas spp. (Ochrophyta, SAR).</title>
        <authorList>
            <person name="Kayama M."/>
            <person name="Kamikawa R."/>
        </authorList>
    </citation>
    <scope>NUCLEOTIDE SEQUENCE</scope>
    <source>
        <strain evidence="5">YPF1301</strain>
    </source>
</reference>
<dbReference type="EMBL" id="LC580440">
    <property type="protein sequence ID" value="BCL05878.1"/>
    <property type="molecule type" value="Genomic_DNA"/>
</dbReference>
<evidence type="ECO:0000256" key="4">
    <source>
        <dbReference type="RuleBase" id="RU003877"/>
    </source>
</evidence>
<accession>A0A7G1MRM7</accession>
<gene>
    <name evidence="5" type="primary">rpl13</name>
</gene>
<dbReference type="GO" id="GO:0022625">
    <property type="term" value="C:cytosolic large ribosomal subunit"/>
    <property type="evidence" value="ECO:0007669"/>
    <property type="project" value="TreeGrafter"/>
</dbReference>
<protein>
    <submittedName>
        <fullName evidence="5">Ribosomal protein L13</fullName>
    </submittedName>
</protein>
<evidence type="ECO:0000256" key="1">
    <source>
        <dbReference type="ARBA" id="ARBA00006227"/>
    </source>
</evidence>
<evidence type="ECO:0000256" key="2">
    <source>
        <dbReference type="ARBA" id="ARBA00022980"/>
    </source>
</evidence>
<dbReference type="Gene3D" id="3.90.1180.10">
    <property type="entry name" value="Ribosomal protein L13"/>
    <property type="match status" value="1"/>
</dbReference>
<dbReference type="GO" id="GO:0006412">
    <property type="term" value="P:translation"/>
    <property type="evidence" value="ECO:0007669"/>
    <property type="project" value="InterPro"/>
</dbReference>
<dbReference type="InterPro" id="IPR036899">
    <property type="entry name" value="Ribosomal_uL13_sf"/>
</dbReference>
<dbReference type="GO" id="GO:0003735">
    <property type="term" value="F:structural constituent of ribosome"/>
    <property type="evidence" value="ECO:0007669"/>
    <property type="project" value="InterPro"/>
</dbReference>
<dbReference type="NCBIfam" id="TIGR01066">
    <property type="entry name" value="rplM_bact"/>
    <property type="match status" value="1"/>
</dbReference>
<dbReference type="SUPFAM" id="SSF52161">
    <property type="entry name" value="Ribosomal protein L13"/>
    <property type="match status" value="1"/>
</dbReference>
<keyword evidence="3 4" id="KW-0687">Ribonucleoprotein</keyword>
<dbReference type="AlphaFoldDB" id="A0A7G1MRM7"/>
<dbReference type="PANTHER" id="PTHR11545:SF2">
    <property type="entry name" value="LARGE RIBOSOMAL SUBUNIT PROTEIN UL13M"/>
    <property type="match status" value="1"/>
</dbReference>